<evidence type="ECO:0000256" key="2">
    <source>
        <dbReference type="SAM" id="SignalP"/>
    </source>
</evidence>
<dbReference type="PANTHER" id="PTHR45964">
    <property type="entry name" value="WSCD FAMILY MEMBER CG9164"/>
    <property type="match status" value="1"/>
</dbReference>
<evidence type="ECO:0000256" key="1">
    <source>
        <dbReference type="ARBA" id="ARBA00022737"/>
    </source>
</evidence>
<accession>A0ABQ8VU80</accession>
<protein>
    <submittedName>
        <fullName evidence="4">WSC domain-containing protein</fullName>
    </submittedName>
</protein>
<dbReference type="PANTHER" id="PTHR45964:SF5">
    <property type="entry name" value="WSCD FAMILY MEMBER CG9164"/>
    <property type="match status" value="1"/>
</dbReference>
<keyword evidence="5" id="KW-1185">Reference proteome</keyword>
<dbReference type="SMART" id="SM00321">
    <property type="entry name" value="WSC"/>
    <property type="match status" value="2"/>
</dbReference>
<dbReference type="InterPro" id="IPR051589">
    <property type="entry name" value="Sialate-O-sulfotransferase"/>
</dbReference>
<dbReference type="PROSITE" id="PS51212">
    <property type="entry name" value="WSC"/>
    <property type="match status" value="2"/>
</dbReference>
<evidence type="ECO:0000259" key="3">
    <source>
        <dbReference type="PROSITE" id="PS51212"/>
    </source>
</evidence>
<keyword evidence="2" id="KW-0732">Signal</keyword>
<reference evidence="4" key="1">
    <citation type="submission" date="2022-08" db="EMBL/GenBank/DDBJ databases">
        <title>A Global Phylogenomic Analysis of the Shiitake Genus Lentinula.</title>
        <authorList>
            <consortium name="DOE Joint Genome Institute"/>
            <person name="Sierra-Patev S."/>
            <person name="Min B."/>
            <person name="Naranjo-Ortiz M."/>
            <person name="Looney B."/>
            <person name="Konkel Z."/>
            <person name="Slot J.C."/>
            <person name="Sakamoto Y."/>
            <person name="Steenwyk J.L."/>
            <person name="Rokas A."/>
            <person name="Carro J."/>
            <person name="Camarero S."/>
            <person name="Ferreira P."/>
            <person name="Molpeceres G."/>
            <person name="Ruiz-Duenas F.J."/>
            <person name="Serrano A."/>
            <person name="Henrissat B."/>
            <person name="Drula E."/>
            <person name="Hughes K.W."/>
            <person name="Mata J.L."/>
            <person name="Ishikawa N.K."/>
            <person name="Vargas-Isla R."/>
            <person name="Ushijima S."/>
            <person name="Smith C.A."/>
            <person name="Ahrendt S."/>
            <person name="Andreopoulos W."/>
            <person name="He G."/>
            <person name="Labutti K."/>
            <person name="Lipzen A."/>
            <person name="Ng V."/>
            <person name="Riley R."/>
            <person name="Sandor L."/>
            <person name="Barry K."/>
            <person name="Martinez A.T."/>
            <person name="Xiao Y."/>
            <person name="Gibbons J.G."/>
            <person name="Terashima K."/>
            <person name="Grigoriev I.V."/>
            <person name="Hibbett D.S."/>
        </authorList>
    </citation>
    <scope>NUCLEOTIDE SEQUENCE</scope>
    <source>
        <strain evidence="4">RHP3577 ss4</strain>
    </source>
</reference>
<gene>
    <name evidence="4" type="ORF">C8R41DRAFT_817678</name>
</gene>
<evidence type="ECO:0000313" key="5">
    <source>
        <dbReference type="Proteomes" id="UP001150217"/>
    </source>
</evidence>
<organism evidence="4 5">
    <name type="scientific">Lentinula lateritia</name>
    <dbReference type="NCBI Taxonomy" id="40482"/>
    <lineage>
        <taxon>Eukaryota</taxon>
        <taxon>Fungi</taxon>
        <taxon>Dikarya</taxon>
        <taxon>Basidiomycota</taxon>
        <taxon>Agaricomycotina</taxon>
        <taxon>Agaricomycetes</taxon>
        <taxon>Agaricomycetidae</taxon>
        <taxon>Agaricales</taxon>
        <taxon>Marasmiineae</taxon>
        <taxon>Omphalotaceae</taxon>
        <taxon>Lentinula</taxon>
    </lineage>
</organism>
<feature type="chain" id="PRO_5046064883" evidence="2">
    <location>
        <begin position="31"/>
        <end position="469"/>
    </location>
</feature>
<dbReference type="InterPro" id="IPR002889">
    <property type="entry name" value="WSC_carb-bd"/>
</dbReference>
<proteinExistence type="predicted"/>
<feature type="signal peptide" evidence="2">
    <location>
        <begin position="1"/>
        <end position="30"/>
    </location>
</feature>
<name>A0ABQ8VU80_9AGAR</name>
<sequence length="469" mass="51089">MPRAQNIFRQVIFTVLLIFVQVCVHNLAKATPGIPVLPRPNFNPAPSPRLVVPRQSGSSIPNGWQFFSCFVDNTAAGRLLTTESNLPSNTMTPAECIGYCSANNWSYAGVEYGGECWCDEYLHQVGFQETASSNCNMPCNGDATQTCGGPNLIDVYWNGDFEQEGNPVTLSRSFWSFVGCFVDNVSQRTFPAQVQAVGGVYPPSCADACAFYGYTMMGTEYGDECWCGNSTDTASQAPDTDCVMTCSADRDYYCGNANRLSVYQNNPPAETYTNECLAGQLPSWLNVTRLSILASPKEPSTLQTGWNGAVLRIIDVLTVGDTTWSLLSACQNCNITWIDLSFGNNTDPQGFLVPTVPYPEGIQGPNPSPIISIDLHQGESVIFQTEATLPDGYNGYDGYCASESPYPDDSPYSPTNGPIFLGNGHADNWAICQNISASPVNRLDLVFQPVAQHPNYMLEDCIAVDLFLE</sequence>
<dbReference type="Proteomes" id="UP001150217">
    <property type="component" value="Unassembled WGS sequence"/>
</dbReference>
<comment type="caution">
    <text evidence="4">The sequence shown here is derived from an EMBL/GenBank/DDBJ whole genome shotgun (WGS) entry which is preliminary data.</text>
</comment>
<feature type="domain" description="WSC" evidence="3">
    <location>
        <begin position="174"/>
        <end position="266"/>
    </location>
</feature>
<evidence type="ECO:0000313" key="4">
    <source>
        <dbReference type="EMBL" id="KAJ4498779.1"/>
    </source>
</evidence>
<keyword evidence="1" id="KW-0677">Repeat</keyword>
<dbReference type="Pfam" id="PF01822">
    <property type="entry name" value="WSC"/>
    <property type="match status" value="2"/>
</dbReference>
<feature type="domain" description="WSC" evidence="3">
    <location>
        <begin position="63"/>
        <end position="159"/>
    </location>
</feature>
<dbReference type="EMBL" id="JANVFT010000014">
    <property type="protein sequence ID" value="KAJ4498779.1"/>
    <property type="molecule type" value="Genomic_DNA"/>
</dbReference>